<accession>A0A382VAT7</accession>
<sequence length="95" mass="10824">VNPQEVTHGIWLAGNVFWTAELIKKIVHCSEYKWIYETSAVGYNLSKSMGTSWLKQGGPSNSEFSDDIETSDLSCNSVHYIWDIIDRIPKTLEED</sequence>
<organism evidence="1">
    <name type="scientific">marine metagenome</name>
    <dbReference type="NCBI Taxonomy" id="408172"/>
    <lineage>
        <taxon>unclassified sequences</taxon>
        <taxon>metagenomes</taxon>
        <taxon>ecological metagenomes</taxon>
    </lineage>
</organism>
<name>A0A382VAT7_9ZZZZ</name>
<feature type="non-terminal residue" evidence="1">
    <location>
        <position position="95"/>
    </location>
</feature>
<evidence type="ECO:0000313" key="1">
    <source>
        <dbReference type="EMBL" id="SVD43560.1"/>
    </source>
</evidence>
<gene>
    <name evidence="1" type="ORF">METZ01_LOCUS396414</name>
</gene>
<reference evidence="1" key="1">
    <citation type="submission" date="2018-05" db="EMBL/GenBank/DDBJ databases">
        <authorList>
            <person name="Lanie J.A."/>
            <person name="Ng W.-L."/>
            <person name="Kazmierczak K.M."/>
            <person name="Andrzejewski T.M."/>
            <person name="Davidsen T.M."/>
            <person name="Wayne K.J."/>
            <person name="Tettelin H."/>
            <person name="Glass J.I."/>
            <person name="Rusch D."/>
            <person name="Podicherti R."/>
            <person name="Tsui H.-C.T."/>
            <person name="Winkler M.E."/>
        </authorList>
    </citation>
    <scope>NUCLEOTIDE SEQUENCE</scope>
</reference>
<dbReference type="AlphaFoldDB" id="A0A382VAT7"/>
<protein>
    <submittedName>
        <fullName evidence="1">Uncharacterized protein</fullName>
    </submittedName>
</protein>
<proteinExistence type="predicted"/>
<feature type="non-terminal residue" evidence="1">
    <location>
        <position position="1"/>
    </location>
</feature>
<dbReference type="EMBL" id="UINC01150487">
    <property type="protein sequence ID" value="SVD43560.1"/>
    <property type="molecule type" value="Genomic_DNA"/>
</dbReference>